<dbReference type="SUPFAM" id="SSF53448">
    <property type="entry name" value="Nucleotide-diphospho-sugar transferases"/>
    <property type="match status" value="1"/>
</dbReference>
<dbReference type="CDD" id="cd00761">
    <property type="entry name" value="Glyco_tranf_GTA_type"/>
    <property type="match status" value="1"/>
</dbReference>
<dbReference type="Proteomes" id="UP000217895">
    <property type="component" value="Chromosome"/>
</dbReference>
<proteinExistence type="predicted"/>
<name>A0A1Z4JLC5_LEPBY</name>
<dbReference type="EMBL" id="AP018203">
    <property type="protein sequence ID" value="BAY57521.1"/>
    <property type="molecule type" value="Genomic_DNA"/>
</dbReference>
<accession>A0A1Z4JLC5</accession>
<protein>
    <submittedName>
        <fullName evidence="2">Family 2 glycosyl transferase</fullName>
    </submittedName>
</protein>
<evidence type="ECO:0000313" key="2">
    <source>
        <dbReference type="EMBL" id="BAY57521.1"/>
    </source>
</evidence>
<evidence type="ECO:0000259" key="1">
    <source>
        <dbReference type="Pfam" id="PF00535"/>
    </source>
</evidence>
<dbReference type="Gene3D" id="3.90.550.10">
    <property type="entry name" value="Spore Coat Polysaccharide Biosynthesis Protein SpsA, Chain A"/>
    <property type="match status" value="1"/>
</dbReference>
<keyword evidence="2" id="KW-0808">Transferase</keyword>
<evidence type="ECO:0000313" key="3">
    <source>
        <dbReference type="Proteomes" id="UP000217895"/>
    </source>
</evidence>
<dbReference type="PANTHER" id="PTHR22916">
    <property type="entry name" value="GLYCOSYLTRANSFERASE"/>
    <property type="match status" value="1"/>
</dbReference>
<reference evidence="2 3" key="1">
    <citation type="submission" date="2017-06" db="EMBL/GenBank/DDBJ databases">
        <title>Genome sequencing of cyanobaciteial culture collection at National Institute for Environmental Studies (NIES).</title>
        <authorList>
            <person name="Hirose Y."/>
            <person name="Shimura Y."/>
            <person name="Fujisawa T."/>
            <person name="Nakamura Y."/>
            <person name="Kawachi M."/>
        </authorList>
    </citation>
    <scope>NUCLEOTIDE SEQUENCE [LARGE SCALE GENOMIC DNA]</scope>
    <source>
        <strain evidence="2 3">NIES-2135</strain>
    </source>
</reference>
<dbReference type="Pfam" id="PF00535">
    <property type="entry name" value="Glycos_transf_2"/>
    <property type="match status" value="1"/>
</dbReference>
<keyword evidence="3" id="KW-1185">Reference proteome</keyword>
<sequence>MTVNFPLVSVIIPVYNRDRYLAEAIDSVLAQTYPAIELVVVDDGSSDRSAEIAQRYLPNLVYHYQPNGGISAARNTGIGLAQGEFLAFLDSDDIWMPDKLSQQMEAFTSDPNLEAVFGYVQQFYSPELDETFRQRIRCPEQPSAAYISSAMLIKRSAFLRVGEFETELKTGIDISWYARAVEQQLRQLMLPDIVYHRRLHETNSGITERQHANQRLHILKTMLDRRRQSNLPQTTQEI</sequence>
<feature type="domain" description="Glycosyltransferase 2-like" evidence="1">
    <location>
        <begin position="9"/>
        <end position="131"/>
    </location>
</feature>
<dbReference type="GO" id="GO:0016758">
    <property type="term" value="F:hexosyltransferase activity"/>
    <property type="evidence" value="ECO:0007669"/>
    <property type="project" value="UniProtKB-ARBA"/>
</dbReference>
<dbReference type="InterPro" id="IPR029044">
    <property type="entry name" value="Nucleotide-diphossugar_trans"/>
</dbReference>
<dbReference type="AlphaFoldDB" id="A0A1Z4JLC5"/>
<dbReference type="InterPro" id="IPR001173">
    <property type="entry name" value="Glyco_trans_2-like"/>
</dbReference>
<dbReference type="PANTHER" id="PTHR22916:SF3">
    <property type="entry name" value="UDP-GLCNAC:BETAGAL BETA-1,3-N-ACETYLGLUCOSAMINYLTRANSFERASE-LIKE PROTEIN 1"/>
    <property type="match status" value="1"/>
</dbReference>
<organism evidence="2 3">
    <name type="scientific">Leptolyngbya boryana NIES-2135</name>
    <dbReference type="NCBI Taxonomy" id="1973484"/>
    <lineage>
        <taxon>Bacteria</taxon>
        <taxon>Bacillati</taxon>
        <taxon>Cyanobacteriota</taxon>
        <taxon>Cyanophyceae</taxon>
        <taxon>Leptolyngbyales</taxon>
        <taxon>Leptolyngbyaceae</taxon>
        <taxon>Leptolyngbya group</taxon>
        <taxon>Leptolyngbya</taxon>
    </lineage>
</organism>
<gene>
    <name evidence="2" type="ORF">NIES2135_43870</name>
</gene>